<proteinExistence type="predicted"/>
<dbReference type="EMBL" id="FWZX01000006">
    <property type="protein sequence ID" value="SMF16980.1"/>
    <property type="molecule type" value="Genomic_DNA"/>
</dbReference>
<reference evidence="1 2" key="1">
    <citation type="submission" date="2017-04" db="EMBL/GenBank/DDBJ databases">
        <authorList>
            <person name="Afonso C.L."/>
            <person name="Miller P.J."/>
            <person name="Scott M.A."/>
            <person name="Spackman E."/>
            <person name="Goraichik I."/>
            <person name="Dimitrov K.M."/>
            <person name="Suarez D.L."/>
            <person name="Swayne D.E."/>
        </authorList>
    </citation>
    <scope>NUCLEOTIDE SEQUENCE [LARGE SCALE GENOMIC DNA]</scope>
    <source>
        <strain evidence="1 2">USBA 355</strain>
    </source>
</reference>
<dbReference type="RefSeq" id="WP_085122532.1">
    <property type="nucleotide sequence ID" value="NZ_FWZX01000006.1"/>
</dbReference>
<gene>
    <name evidence="1" type="ORF">SAMN05428998_10676</name>
</gene>
<name>A0A1Y6BRA3_9PROT</name>
<evidence type="ECO:0000313" key="1">
    <source>
        <dbReference type="EMBL" id="SMF16980.1"/>
    </source>
</evidence>
<dbReference type="AlphaFoldDB" id="A0A1Y6BRA3"/>
<sequence>MPLQLQAVIVSGAKPIPRNVSFMLERVDQGRRETVANLTGGVANVDVKPGRYRLTTAYGATVIEEDLDVRSAKDLPHEVNLNAGEIGLNMIPHVGGKPLQTPIDWQILSYRKNYQGKRDVIFSANAAETEVVLPAGWYMVHAQQKGGKLRKHVIEVTAGTRYNYTLVRD</sequence>
<accession>A0A1Y6BRA3</accession>
<dbReference type="Proteomes" id="UP000192917">
    <property type="component" value="Unassembled WGS sequence"/>
</dbReference>
<keyword evidence="2" id="KW-1185">Reference proteome</keyword>
<organism evidence="1 2">
    <name type="scientific">Tistlia consotensis USBA 355</name>
    <dbReference type="NCBI Taxonomy" id="560819"/>
    <lineage>
        <taxon>Bacteria</taxon>
        <taxon>Pseudomonadati</taxon>
        <taxon>Pseudomonadota</taxon>
        <taxon>Alphaproteobacteria</taxon>
        <taxon>Rhodospirillales</taxon>
        <taxon>Rhodovibrionaceae</taxon>
        <taxon>Tistlia</taxon>
    </lineage>
</organism>
<evidence type="ECO:0000313" key="2">
    <source>
        <dbReference type="Proteomes" id="UP000192917"/>
    </source>
</evidence>
<protein>
    <recommendedName>
        <fullName evidence="3">Carboxypeptidase regulatory-like domain-containing protein</fullName>
    </recommendedName>
</protein>
<evidence type="ECO:0008006" key="3">
    <source>
        <dbReference type="Google" id="ProtNLM"/>
    </source>
</evidence>